<dbReference type="Proteomes" id="UP000828390">
    <property type="component" value="Unassembled WGS sequence"/>
</dbReference>
<comment type="caution">
    <text evidence="1">The sequence shown here is derived from an EMBL/GenBank/DDBJ whole genome shotgun (WGS) entry which is preliminary data.</text>
</comment>
<accession>A0A9D4IC86</accession>
<proteinExistence type="predicted"/>
<dbReference type="AlphaFoldDB" id="A0A9D4IC86"/>
<name>A0A9D4IC86_DREPO</name>
<organism evidence="1 2">
    <name type="scientific">Dreissena polymorpha</name>
    <name type="common">Zebra mussel</name>
    <name type="synonym">Mytilus polymorpha</name>
    <dbReference type="NCBI Taxonomy" id="45954"/>
    <lineage>
        <taxon>Eukaryota</taxon>
        <taxon>Metazoa</taxon>
        <taxon>Spiralia</taxon>
        <taxon>Lophotrochozoa</taxon>
        <taxon>Mollusca</taxon>
        <taxon>Bivalvia</taxon>
        <taxon>Autobranchia</taxon>
        <taxon>Heteroconchia</taxon>
        <taxon>Euheterodonta</taxon>
        <taxon>Imparidentia</taxon>
        <taxon>Neoheterodontei</taxon>
        <taxon>Myida</taxon>
        <taxon>Dreissenoidea</taxon>
        <taxon>Dreissenidae</taxon>
        <taxon>Dreissena</taxon>
    </lineage>
</organism>
<reference evidence="1" key="1">
    <citation type="journal article" date="2019" name="bioRxiv">
        <title>The Genome of the Zebra Mussel, Dreissena polymorpha: A Resource for Invasive Species Research.</title>
        <authorList>
            <person name="McCartney M.A."/>
            <person name="Auch B."/>
            <person name="Kono T."/>
            <person name="Mallez S."/>
            <person name="Zhang Y."/>
            <person name="Obille A."/>
            <person name="Becker A."/>
            <person name="Abrahante J.E."/>
            <person name="Garbe J."/>
            <person name="Badalamenti J.P."/>
            <person name="Herman A."/>
            <person name="Mangelson H."/>
            <person name="Liachko I."/>
            <person name="Sullivan S."/>
            <person name="Sone E.D."/>
            <person name="Koren S."/>
            <person name="Silverstein K.A.T."/>
            <person name="Beckman K.B."/>
            <person name="Gohl D.M."/>
        </authorList>
    </citation>
    <scope>NUCLEOTIDE SEQUENCE</scope>
    <source>
        <strain evidence="1">Duluth1</strain>
        <tissue evidence="1">Whole animal</tissue>
    </source>
</reference>
<keyword evidence="2" id="KW-1185">Reference proteome</keyword>
<evidence type="ECO:0000313" key="2">
    <source>
        <dbReference type="Proteomes" id="UP000828390"/>
    </source>
</evidence>
<evidence type="ECO:0000313" key="1">
    <source>
        <dbReference type="EMBL" id="KAH3754658.1"/>
    </source>
</evidence>
<reference evidence="1" key="2">
    <citation type="submission" date="2020-11" db="EMBL/GenBank/DDBJ databases">
        <authorList>
            <person name="McCartney M.A."/>
            <person name="Auch B."/>
            <person name="Kono T."/>
            <person name="Mallez S."/>
            <person name="Becker A."/>
            <person name="Gohl D.M."/>
            <person name="Silverstein K.A.T."/>
            <person name="Koren S."/>
            <person name="Bechman K.B."/>
            <person name="Herman A."/>
            <person name="Abrahante J.E."/>
            <person name="Garbe J."/>
        </authorList>
    </citation>
    <scope>NUCLEOTIDE SEQUENCE</scope>
    <source>
        <strain evidence="1">Duluth1</strain>
        <tissue evidence="1">Whole animal</tissue>
    </source>
</reference>
<dbReference type="EMBL" id="JAIWYP010000010">
    <property type="protein sequence ID" value="KAH3754658.1"/>
    <property type="molecule type" value="Genomic_DNA"/>
</dbReference>
<protein>
    <submittedName>
        <fullName evidence="1">Uncharacterized protein</fullName>
    </submittedName>
</protein>
<sequence length="165" mass="19078">MVAFLRFIETDCPERCLVDICLYHGVILKDALVHFSQRRTLLVVVVDGYRVNIPPRWRESWWNGSESHLSARHQRTVSSSHIRGVKRFWVSSTALFNNDSLRRRPHDGGQELLATWHSNAKQLCELSWRSTLTRHDCNEKTIGILGRLGTVWKKSSLVPLEQCLS</sequence>
<gene>
    <name evidence="1" type="ORF">DPMN_189339</name>
</gene>